<dbReference type="EMBL" id="CP033930">
    <property type="protein sequence ID" value="AZB19247.1"/>
    <property type="molecule type" value="Genomic_DNA"/>
</dbReference>
<evidence type="ECO:0000313" key="4">
    <source>
        <dbReference type="Proteomes" id="UP000269015"/>
    </source>
</evidence>
<accession>A0AAD0YXT0</accession>
<dbReference type="RefSeq" id="WP_123861823.1">
    <property type="nucleotide sequence ID" value="NZ_CP033930.1"/>
</dbReference>
<feature type="region of interest" description="Disordered" evidence="1">
    <location>
        <begin position="179"/>
        <end position="200"/>
    </location>
</feature>
<name>A0AAD0YXT0_CHRID</name>
<gene>
    <name evidence="3" type="ORF">EG352_16430</name>
</gene>
<evidence type="ECO:0000313" key="3">
    <source>
        <dbReference type="EMBL" id="AZB19247.1"/>
    </source>
</evidence>
<feature type="signal peptide" evidence="2">
    <location>
        <begin position="1"/>
        <end position="19"/>
    </location>
</feature>
<feature type="chain" id="PRO_5042063195" description="Tetratricopeptide repeat protein" evidence="2">
    <location>
        <begin position="20"/>
        <end position="200"/>
    </location>
</feature>
<feature type="compositionally biased region" description="Polar residues" evidence="1">
    <location>
        <begin position="180"/>
        <end position="190"/>
    </location>
</feature>
<evidence type="ECO:0000256" key="1">
    <source>
        <dbReference type="SAM" id="MobiDB-lite"/>
    </source>
</evidence>
<dbReference type="AlphaFoldDB" id="A0AAD0YXT0"/>
<dbReference type="Proteomes" id="UP000269015">
    <property type="component" value="Chromosome"/>
</dbReference>
<evidence type="ECO:0000256" key="2">
    <source>
        <dbReference type="SAM" id="SignalP"/>
    </source>
</evidence>
<organism evidence="3 4">
    <name type="scientific">Chryseobacterium indologenes</name>
    <name type="common">Flavobacterium indologenes</name>
    <dbReference type="NCBI Taxonomy" id="253"/>
    <lineage>
        <taxon>Bacteria</taxon>
        <taxon>Pseudomonadati</taxon>
        <taxon>Bacteroidota</taxon>
        <taxon>Flavobacteriia</taxon>
        <taxon>Flavobacteriales</taxon>
        <taxon>Weeksellaceae</taxon>
        <taxon>Chryseobacterium group</taxon>
        <taxon>Chryseobacterium</taxon>
    </lineage>
</organism>
<evidence type="ECO:0008006" key="5">
    <source>
        <dbReference type="Google" id="ProtNLM"/>
    </source>
</evidence>
<sequence>MNKTLLILFSLITCFWIKAQTFTDKTLSQAVLQLNNAKTTTEFDTLFNKFSNVKTTEKWQANYYAAVTLYLKNEMQLKKTSGQNLDESNSLARKLAISASTSQRENPEITTLIGLIYFQKMQLSKSQDVQKDGDVIAKIIAKVEKTSPDNPRINILKAKLKEKSGDKTEADLLAKKALQTLESQNPSEAASPTWGKSLLQ</sequence>
<proteinExistence type="predicted"/>
<reference evidence="3 4" key="1">
    <citation type="submission" date="2018-11" db="EMBL/GenBank/DDBJ databases">
        <title>Proposal to divide the Flavobacteriaceae and reorganize its genera based on Amino Acid Identity values calculated from whole genome sequences.</title>
        <authorList>
            <person name="Nicholson A.C."/>
            <person name="Gulvik C.A."/>
            <person name="Whitney A.M."/>
            <person name="Humrighouse B.W."/>
            <person name="Bell M."/>
            <person name="Holmes B."/>
            <person name="Steigerwalt A.G."/>
            <person name="Villarma A."/>
            <person name="Sheth M."/>
            <person name="Batra D."/>
            <person name="Pryor J."/>
            <person name="Bernardet J.-F."/>
            <person name="Hugo C."/>
            <person name="Kampfer P."/>
            <person name="Newman J."/>
            <person name="McQuiston J.R."/>
        </authorList>
    </citation>
    <scope>NUCLEOTIDE SEQUENCE [LARGE SCALE GENOMIC DNA]</scope>
    <source>
        <strain evidence="3 4">H5559</strain>
    </source>
</reference>
<keyword evidence="2" id="KW-0732">Signal</keyword>
<protein>
    <recommendedName>
        <fullName evidence="5">Tetratricopeptide repeat protein</fullName>
    </recommendedName>
</protein>